<reference evidence="2 3" key="1">
    <citation type="submission" date="2024-09" db="EMBL/GenBank/DDBJ databases">
        <title>Chromosome-scale assembly of Riccia fluitans.</title>
        <authorList>
            <person name="Paukszto L."/>
            <person name="Sawicki J."/>
            <person name="Karawczyk K."/>
            <person name="Piernik-Szablinska J."/>
            <person name="Szczecinska M."/>
            <person name="Mazdziarz M."/>
        </authorList>
    </citation>
    <scope>NUCLEOTIDE SEQUENCE [LARGE SCALE GENOMIC DNA]</scope>
    <source>
        <strain evidence="2">Rf_01</strain>
        <tissue evidence="2">Aerial parts of the thallus</tissue>
    </source>
</reference>
<accession>A0ABD1Y8W1</accession>
<feature type="region of interest" description="Disordered" evidence="1">
    <location>
        <begin position="1"/>
        <end position="29"/>
    </location>
</feature>
<organism evidence="2 3">
    <name type="scientific">Riccia fluitans</name>
    <dbReference type="NCBI Taxonomy" id="41844"/>
    <lineage>
        <taxon>Eukaryota</taxon>
        <taxon>Viridiplantae</taxon>
        <taxon>Streptophyta</taxon>
        <taxon>Embryophyta</taxon>
        <taxon>Marchantiophyta</taxon>
        <taxon>Marchantiopsida</taxon>
        <taxon>Marchantiidae</taxon>
        <taxon>Marchantiales</taxon>
        <taxon>Ricciaceae</taxon>
        <taxon>Riccia</taxon>
    </lineage>
</organism>
<protein>
    <submittedName>
        <fullName evidence="2">Uncharacterized protein</fullName>
    </submittedName>
</protein>
<keyword evidence="3" id="KW-1185">Reference proteome</keyword>
<dbReference type="AlphaFoldDB" id="A0ABD1Y8W1"/>
<evidence type="ECO:0000256" key="1">
    <source>
        <dbReference type="SAM" id="MobiDB-lite"/>
    </source>
</evidence>
<gene>
    <name evidence="2" type="ORF">R1flu_003376</name>
</gene>
<evidence type="ECO:0000313" key="2">
    <source>
        <dbReference type="EMBL" id="KAL2623171.1"/>
    </source>
</evidence>
<proteinExistence type="predicted"/>
<dbReference type="Proteomes" id="UP001605036">
    <property type="component" value="Unassembled WGS sequence"/>
</dbReference>
<dbReference type="EMBL" id="JBHFFA010000006">
    <property type="protein sequence ID" value="KAL2623171.1"/>
    <property type="molecule type" value="Genomic_DNA"/>
</dbReference>
<name>A0ABD1Y8W1_9MARC</name>
<sequence length="99" mass="10520">MSKGVTCPPRAGSTWSGMEVPASESDTHRKSNQGILAADLVWSGAIVSHGIQTTLLSVGGATEVTRATLKADRQEFHTISPVMHVGNVELIYFPFGVPQ</sequence>
<evidence type="ECO:0000313" key="3">
    <source>
        <dbReference type="Proteomes" id="UP001605036"/>
    </source>
</evidence>
<comment type="caution">
    <text evidence="2">The sequence shown here is derived from an EMBL/GenBank/DDBJ whole genome shotgun (WGS) entry which is preliminary data.</text>
</comment>